<dbReference type="Pfam" id="PF08929">
    <property type="entry name" value="PoNi_C"/>
    <property type="match status" value="1"/>
</dbReference>
<dbReference type="InterPro" id="IPR028983">
    <property type="entry name" value="PA2201-like_C"/>
</dbReference>
<dbReference type="Pfam" id="PF08928">
    <property type="entry name" value="PoNi_N"/>
    <property type="match status" value="1"/>
</dbReference>
<dbReference type="Proteomes" id="UP001596483">
    <property type="component" value="Unassembled WGS sequence"/>
</dbReference>
<dbReference type="SUPFAM" id="SSF140731">
    <property type="entry name" value="PA2201 C-terminal domain-like"/>
    <property type="match status" value="1"/>
</dbReference>
<organism evidence="3 4">
    <name type="scientific">Bhargavaea changchunensis</name>
    <dbReference type="NCBI Taxonomy" id="2134037"/>
    <lineage>
        <taxon>Bacteria</taxon>
        <taxon>Bacillati</taxon>
        <taxon>Bacillota</taxon>
        <taxon>Bacilli</taxon>
        <taxon>Bacillales</taxon>
        <taxon>Caryophanaceae</taxon>
        <taxon>Bhargavaea</taxon>
    </lineage>
</organism>
<evidence type="ECO:0000259" key="2">
    <source>
        <dbReference type="Pfam" id="PF08929"/>
    </source>
</evidence>
<accession>A0ABW2NAU7</accession>
<dbReference type="InterPro" id="IPR015025">
    <property type="entry name" value="PoNi_C"/>
</dbReference>
<dbReference type="Gene3D" id="1.10.3920.10">
    <property type="entry name" value="PA2201 C-terminal domain-like"/>
    <property type="match status" value="1"/>
</dbReference>
<proteinExistence type="predicted"/>
<sequence length="243" mass="28516">MRDHLKDEAFFKEKLAFEDDSIREFEELVEKVVRERGEDDPGVQSGYISLSGFYFNKLLSMYSAGAPLEEIQDTLPPTIHLMEKTWKPHAIESYDYYLETVSLLSICIMLEIEEPLFSKVKRLAETYAGRDALIEFLLNTRKPRQTSSLFGQPLRQLHPIIDGDRPDLQVTQLKSYLENEWYKDHQYAWWYDSHLDDDLIYPGYWSFESGAIIKILGLDDQILRDVPYYPYDMVHPRDTGQEG</sequence>
<name>A0ABW2NAU7_9BACL</name>
<reference evidence="4" key="1">
    <citation type="journal article" date="2019" name="Int. J. Syst. Evol. Microbiol.">
        <title>The Global Catalogue of Microorganisms (GCM) 10K type strain sequencing project: providing services to taxonomists for standard genome sequencing and annotation.</title>
        <authorList>
            <consortium name="The Broad Institute Genomics Platform"/>
            <consortium name="The Broad Institute Genome Sequencing Center for Infectious Disease"/>
            <person name="Wu L."/>
            <person name="Ma J."/>
        </authorList>
    </citation>
    <scope>NUCLEOTIDE SEQUENCE [LARGE SCALE GENOMIC DNA]</scope>
    <source>
        <strain evidence="4">JCM 4738</strain>
    </source>
</reference>
<evidence type="ECO:0000313" key="4">
    <source>
        <dbReference type="Proteomes" id="UP001596483"/>
    </source>
</evidence>
<dbReference type="RefSeq" id="WP_157294480.1">
    <property type="nucleotide sequence ID" value="NZ_JBHTCT010000007.1"/>
</dbReference>
<dbReference type="EMBL" id="JBHTCT010000007">
    <property type="protein sequence ID" value="MFC7364201.1"/>
    <property type="molecule type" value="Genomic_DNA"/>
</dbReference>
<keyword evidence="4" id="KW-1185">Reference proteome</keyword>
<evidence type="ECO:0000313" key="3">
    <source>
        <dbReference type="EMBL" id="MFC7364201.1"/>
    </source>
</evidence>
<feature type="domain" description="PoNi C-terminal" evidence="2">
    <location>
        <begin position="130"/>
        <end position="233"/>
    </location>
</feature>
<evidence type="ECO:0000259" key="1">
    <source>
        <dbReference type="Pfam" id="PF08928"/>
    </source>
</evidence>
<protein>
    <submittedName>
        <fullName evidence="3">PoNe immunity protein domain-containing protein</fullName>
    </submittedName>
</protein>
<dbReference type="InterPro" id="IPR015024">
    <property type="entry name" value="PoNi_N"/>
</dbReference>
<comment type="caution">
    <text evidence="3">The sequence shown here is derived from an EMBL/GenBank/DDBJ whole genome shotgun (WGS) entry which is preliminary data.</text>
</comment>
<gene>
    <name evidence="3" type="ORF">ACFQQH_03375</name>
</gene>
<feature type="domain" description="PoNi N-terminal" evidence="1">
    <location>
        <begin position="2"/>
        <end position="117"/>
    </location>
</feature>